<reference evidence="14 15" key="1">
    <citation type="submission" date="2019-07" db="EMBL/GenBank/DDBJ databases">
        <title>Finished genome of Venturia effusa.</title>
        <authorList>
            <person name="Young C.A."/>
            <person name="Cox M.P."/>
            <person name="Ganley A.R.D."/>
            <person name="David W.J."/>
        </authorList>
    </citation>
    <scope>NUCLEOTIDE SEQUENCE [LARGE SCALE GENOMIC DNA]</scope>
    <source>
        <strain evidence="15">albino</strain>
    </source>
</reference>
<keyword evidence="8" id="KW-0560">Oxidoreductase</keyword>
<evidence type="ECO:0000256" key="2">
    <source>
        <dbReference type="ARBA" id="ARBA00004866"/>
    </source>
</evidence>
<evidence type="ECO:0000256" key="6">
    <source>
        <dbReference type="ARBA" id="ARBA00022714"/>
    </source>
</evidence>
<dbReference type="InterPro" id="IPR001663">
    <property type="entry name" value="Rng_hydr_dOase-A"/>
</dbReference>
<evidence type="ECO:0000313" key="14">
    <source>
        <dbReference type="EMBL" id="QDS72416.1"/>
    </source>
</evidence>
<dbReference type="EMBL" id="CP042191">
    <property type="protein sequence ID" value="QDS72416.1"/>
    <property type="molecule type" value="Genomic_DNA"/>
</dbReference>
<evidence type="ECO:0000259" key="13">
    <source>
        <dbReference type="PROSITE" id="PS51296"/>
    </source>
</evidence>
<dbReference type="Pfam" id="PF00355">
    <property type="entry name" value="Rieske"/>
    <property type="match status" value="1"/>
</dbReference>
<dbReference type="STRING" id="50376.A0A517L9W3"/>
<dbReference type="GO" id="GO:0019133">
    <property type="term" value="F:choline monooxygenase activity"/>
    <property type="evidence" value="ECO:0007669"/>
    <property type="project" value="UniProtKB-EC"/>
</dbReference>
<evidence type="ECO:0000256" key="12">
    <source>
        <dbReference type="SAM" id="MobiDB-lite"/>
    </source>
</evidence>
<dbReference type="PANTHER" id="PTHR43756">
    <property type="entry name" value="CHOLINE MONOOXYGENASE, CHLOROPLASTIC"/>
    <property type="match status" value="1"/>
</dbReference>
<evidence type="ECO:0000256" key="3">
    <source>
        <dbReference type="ARBA" id="ARBA00010848"/>
    </source>
</evidence>
<dbReference type="Pfam" id="PF00848">
    <property type="entry name" value="Ring_hydroxyl_A"/>
    <property type="match status" value="2"/>
</dbReference>
<gene>
    <name evidence="14" type="ORF">FKW77_009061</name>
</gene>
<comment type="function">
    <text evidence="1">Catalyzes the first step of the osmoprotectant glycine betaine synthesis.</text>
</comment>
<dbReference type="CDD" id="cd03469">
    <property type="entry name" value="Rieske_RO_Alpha_N"/>
    <property type="match status" value="1"/>
</dbReference>
<dbReference type="SUPFAM" id="SSF50022">
    <property type="entry name" value="ISP domain"/>
    <property type="match status" value="1"/>
</dbReference>
<keyword evidence="6" id="KW-0001">2Fe-2S</keyword>
<feature type="region of interest" description="Disordered" evidence="12">
    <location>
        <begin position="697"/>
        <end position="716"/>
    </location>
</feature>
<evidence type="ECO:0000256" key="8">
    <source>
        <dbReference type="ARBA" id="ARBA00023002"/>
    </source>
</evidence>
<dbReference type="InterPro" id="IPR036922">
    <property type="entry name" value="Rieske_2Fe-2S_sf"/>
</dbReference>
<evidence type="ECO:0000256" key="4">
    <source>
        <dbReference type="ARBA" id="ARBA00012763"/>
    </source>
</evidence>
<evidence type="ECO:0000256" key="10">
    <source>
        <dbReference type="ARBA" id="ARBA00023014"/>
    </source>
</evidence>
<dbReference type="AlphaFoldDB" id="A0A517L9W3"/>
<evidence type="ECO:0000256" key="5">
    <source>
        <dbReference type="ARBA" id="ARBA00014931"/>
    </source>
</evidence>
<dbReference type="CDD" id="cd00680">
    <property type="entry name" value="RHO_alpha_C"/>
    <property type="match status" value="1"/>
</dbReference>
<dbReference type="PROSITE" id="PS51296">
    <property type="entry name" value="RIESKE"/>
    <property type="match status" value="1"/>
</dbReference>
<dbReference type="InterPro" id="IPR015879">
    <property type="entry name" value="Ring_hydroxy_dOase_asu_C_dom"/>
</dbReference>
<comment type="catalytic activity">
    <reaction evidence="11">
        <text>choline + 2 reduced [2Fe-2S]-[ferredoxin] + O2 + 2 H(+) = betaine aldehyde hydrate + 2 oxidized [2Fe-2S]-[ferredoxin] + H2O</text>
        <dbReference type="Rhea" id="RHEA:17769"/>
        <dbReference type="Rhea" id="RHEA-COMP:10000"/>
        <dbReference type="Rhea" id="RHEA-COMP:10001"/>
        <dbReference type="ChEBI" id="CHEBI:15354"/>
        <dbReference type="ChEBI" id="CHEBI:15377"/>
        <dbReference type="ChEBI" id="CHEBI:15378"/>
        <dbReference type="ChEBI" id="CHEBI:15379"/>
        <dbReference type="ChEBI" id="CHEBI:15870"/>
        <dbReference type="ChEBI" id="CHEBI:33737"/>
        <dbReference type="ChEBI" id="CHEBI:33738"/>
        <dbReference type="EC" id="1.14.15.7"/>
    </reaction>
</comment>
<keyword evidence="15" id="KW-1185">Reference proteome</keyword>
<keyword evidence="10" id="KW-0411">Iron-sulfur</keyword>
<evidence type="ECO:0000256" key="1">
    <source>
        <dbReference type="ARBA" id="ARBA00002149"/>
    </source>
</evidence>
<dbReference type="GO" id="GO:0051537">
    <property type="term" value="F:2 iron, 2 sulfur cluster binding"/>
    <property type="evidence" value="ECO:0007669"/>
    <property type="project" value="UniProtKB-KW"/>
</dbReference>
<dbReference type="Gene3D" id="2.102.10.10">
    <property type="entry name" value="Rieske [2Fe-2S] iron-sulphur domain"/>
    <property type="match status" value="1"/>
</dbReference>
<dbReference type="Gene3D" id="3.90.380.10">
    <property type="entry name" value="Naphthalene 1,2-dioxygenase Alpha Subunit, Chain A, domain 1"/>
    <property type="match status" value="2"/>
</dbReference>
<dbReference type="GO" id="GO:0019285">
    <property type="term" value="P:glycine betaine biosynthetic process from choline"/>
    <property type="evidence" value="ECO:0007669"/>
    <property type="project" value="UniProtKB-UniPathway"/>
</dbReference>
<dbReference type="OrthoDB" id="426882at2759"/>
<dbReference type="EC" id="1.14.15.7" evidence="4"/>
<dbReference type="GO" id="GO:0005506">
    <property type="term" value="F:iron ion binding"/>
    <property type="evidence" value="ECO:0007669"/>
    <property type="project" value="InterPro"/>
</dbReference>
<evidence type="ECO:0000256" key="7">
    <source>
        <dbReference type="ARBA" id="ARBA00022723"/>
    </source>
</evidence>
<evidence type="ECO:0000256" key="9">
    <source>
        <dbReference type="ARBA" id="ARBA00023004"/>
    </source>
</evidence>
<protein>
    <recommendedName>
        <fullName evidence="5">Choline monooxygenase, chloroplastic</fullName>
        <ecNumber evidence="4">1.14.15.7</ecNumber>
    </recommendedName>
</protein>
<dbReference type="Proteomes" id="UP000316270">
    <property type="component" value="Chromosome 7"/>
</dbReference>
<dbReference type="SUPFAM" id="SSF55961">
    <property type="entry name" value="Bet v1-like"/>
    <property type="match status" value="1"/>
</dbReference>
<dbReference type="PANTHER" id="PTHR43756:SF6">
    <property type="entry name" value="CLUSTER-BINDING PROTEIN, PUTATIVE (AFU_ORTHOLOGUE AFUA_6G03920)-RELATED"/>
    <property type="match status" value="1"/>
</dbReference>
<sequence>MESLPKTLPASWYRSPPLYQLEKRGVFLKAWFLLAPITRFGVENEAVDYEMAGIKLSVRRRSMLSNDIVVFNAETAEELQSYITHSGLLFSTISSMAPSFNEYFPDLEPLLARVDFTQLPYRRSIKYEGRFNWKTMVDGYQECLHCQYTHPSFSLFYPPAFYAVHNHTNFSRHIADPKRPDDGLFLYFFPVVTLNVYGGGMSSFRVCPTEDPGVTRMEFDYYHVEEGEQFEEYYKFVRQVALEDFELCEKAQANLEKGIYREGILNPEKESGVAWYQQEVLKRVVAQHEIEKVASELAMEATAEASIGAKYLILPAVAVSFLILLATALFLSRHSIEWMLQQVITPAVSHSQSCSQIKSSHATAYEVSTSRDVPEGWFTDATVFALERRAIFATTWLCITHTSHFQRPGDYLTFNISDYPFFLIMGKDLILRGFHNVCRHRAYSVTRKPIGSSLVLGCRYHGWSYDTKGRLTKAPKFDDIPSFKREENNLYQIWVKTDGNGFVFVNFQGDWSVQDPDTRGLTQFANSFNISSASSMVEFWQAEGDFNWKFASSLFEASDNRPFIGHGPKASLFARLFWARKTPRATCQPSSISALRAIPGTDLWFMTVVEPLSATRSSIRRTLYTSQPASKKATDQKLIDDVRDDFEADLQSLNHKQTQLTTLLTSTAGDDIMTPFQLRLLDQIEAHLKQERKAGTQIFPAAQTVPDKDGNSSTGGVAERCKLFPFPVFNPFSLTEQLKETD</sequence>
<dbReference type="UniPathway" id="UPA00529">
    <property type="reaction ID" value="UER00430"/>
</dbReference>
<name>A0A517L9W3_9PEZI</name>
<comment type="similarity">
    <text evidence="3">Belongs to the choline monooxygenase family.</text>
</comment>
<evidence type="ECO:0000313" key="15">
    <source>
        <dbReference type="Proteomes" id="UP000316270"/>
    </source>
</evidence>
<feature type="domain" description="Rieske" evidence="13">
    <location>
        <begin position="407"/>
        <end position="494"/>
    </location>
</feature>
<comment type="pathway">
    <text evidence="2">Amine and polyamine biosynthesis; betaine biosynthesis via choline pathway; betaine aldehyde from choline (monooxygenase route): step 1/1.</text>
</comment>
<keyword evidence="9" id="KW-0408">Iron</keyword>
<keyword evidence="7" id="KW-0479">Metal-binding</keyword>
<evidence type="ECO:0000256" key="11">
    <source>
        <dbReference type="ARBA" id="ARBA00049097"/>
    </source>
</evidence>
<organism evidence="14 15">
    <name type="scientific">Venturia effusa</name>
    <dbReference type="NCBI Taxonomy" id="50376"/>
    <lineage>
        <taxon>Eukaryota</taxon>
        <taxon>Fungi</taxon>
        <taxon>Dikarya</taxon>
        <taxon>Ascomycota</taxon>
        <taxon>Pezizomycotina</taxon>
        <taxon>Dothideomycetes</taxon>
        <taxon>Pleosporomycetidae</taxon>
        <taxon>Venturiales</taxon>
        <taxon>Venturiaceae</taxon>
        <taxon>Venturia</taxon>
    </lineage>
</organism>
<proteinExistence type="inferred from homology"/>
<dbReference type="InterPro" id="IPR017941">
    <property type="entry name" value="Rieske_2Fe-2S"/>
</dbReference>
<accession>A0A517L9W3</accession>
<dbReference type="PRINTS" id="PR00090">
    <property type="entry name" value="RNGDIOXGNASE"/>
</dbReference>